<feature type="region of interest" description="Disordered" evidence="2">
    <location>
        <begin position="89"/>
        <end position="109"/>
    </location>
</feature>
<feature type="compositionally biased region" description="Basic and acidic residues" evidence="2">
    <location>
        <begin position="236"/>
        <end position="247"/>
    </location>
</feature>
<dbReference type="Pfam" id="PF13332">
    <property type="entry name" value="Fil_haemagg_2"/>
    <property type="match status" value="3"/>
</dbReference>
<organism evidence="3 4">
    <name type="scientific">Serratia odorifera</name>
    <dbReference type="NCBI Taxonomy" id="618"/>
    <lineage>
        <taxon>Bacteria</taxon>
        <taxon>Pseudomonadati</taxon>
        <taxon>Pseudomonadota</taxon>
        <taxon>Gammaproteobacteria</taxon>
        <taxon>Enterobacterales</taxon>
        <taxon>Yersiniaceae</taxon>
        <taxon>Serratia</taxon>
    </lineage>
</organism>
<sequence length="501" mass="52972">MVDAGQWLHQGGVIKADSIDVQADSLTVSTNLQDALRQATISAGDIRLRGADIRLSGAKLDATDTLSLSARNDLTISAAKSSHTADLDVISGSMGNRTRGGTEQAGSRMAQVSGQWQQALGSELNAGGNLSLSAGRDVALSGSQVGAAGSTRVQAGNDINIQAETTINTTQLGASSRTSSVNNHRQEERLTLSSLSGDRGITLVAGNQLLAEGAQVVSQEGRIGVSAQDVTIKDARIRTQDQDSENKRRGKTKSHREEQTERAISIGSTFSGQQGVTIIGREGDLTVTGSALHSGQGGIALQAKRDVILDHTTDSEHRVSREESRGRKTKGQYAEETLRENVLGSTLSGRDGVTVVAQQGSITATASALHSDQGGIALQAKRDVNLNTATERESYYSEAYSEKKGFLKKRSSLSVARDATTREKGTLLSGDGVSVTAGNDLTVSGSAIAADRDVNLQAGHNVDIGRGHRERHALPTGREEKKRAAGQRWHRFHARQAVEQT</sequence>
<proteinExistence type="predicted"/>
<feature type="region of interest" description="Disordered" evidence="2">
    <location>
        <begin position="312"/>
        <end position="332"/>
    </location>
</feature>
<feature type="compositionally biased region" description="Polar residues" evidence="2">
    <location>
        <begin position="93"/>
        <end position="109"/>
    </location>
</feature>
<dbReference type="KEGG" id="sof:NCTC11214_04569"/>
<dbReference type="AlphaFoldDB" id="A0A447KZJ5"/>
<dbReference type="EMBL" id="LR134117">
    <property type="protein sequence ID" value="VDZ63645.1"/>
    <property type="molecule type" value="Genomic_DNA"/>
</dbReference>
<dbReference type="GO" id="GO:0090729">
    <property type="term" value="F:toxin activity"/>
    <property type="evidence" value="ECO:0007669"/>
    <property type="project" value="UniProtKB-KW"/>
</dbReference>
<feature type="compositionally biased region" description="Basic and acidic residues" evidence="2">
    <location>
        <begin position="312"/>
        <end position="326"/>
    </location>
</feature>
<reference evidence="3 4" key="1">
    <citation type="submission" date="2018-12" db="EMBL/GenBank/DDBJ databases">
        <authorList>
            <consortium name="Pathogen Informatics"/>
        </authorList>
    </citation>
    <scope>NUCLEOTIDE SEQUENCE [LARGE SCALE GENOMIC DNA]</scope>
    <source>
        <strain evidence="3 4">NCTC11214</strain>
    </source>
</reference>
<dbReference type="InterPro" id="IPR025157">
    <property type="entry name" value="Hemagglutinin_rpt"/>
</dbReference>
<evidence type="ECO:0000313" key="4">
    <source>
        <dbReference type="Proteomes" id="UP000281391"/>
    </source>
</evidence>
<name>A0A447KZJ5_SEROD</name>
<dbReference type="GO" id="GO:0003824">
    <property type="term" value="F:catalytic activity"/>
    <property type="evidence" value="ECO:0007669"/>
    <property type="project" value="UniProtKB-ARBA"/>
</dbReference>
<feature type="region of interest" description="Disordered" evidence="2">
    <location>
        <begin position="236"/>
        <end position="267"/>
    </location>
</feature>
<evidence type="ECO:0000313" key="3">
    <source>
        <dbReference type="EMBL" id="VDZ63645.1"/>
    </source>
</evidence>
<evidence type="ECO:0000256" key="2">
    <source>
        <dbReference type="SAM" id="MobiDB-lite"/>
    </source>
</evidence>
<gene>
    <name evidence="3" type="primary">hpmA_2</name>
    <name evidence="3" type="ORF">NCTC11214_04569</name>
</gene>
<keyword evidence="1" id="KW-0800">Toxin</keyword>
<accession>A0A447KZJ5</accession>
<protein>
    <submittedName>
        <fullName evidence="3">Hemolysin</fullName>
    </submittedName>
</protein>
<evidence type="ECO:0000256" key="1">
    <source>
        <dbReference type="ARBA" id="ARBA00022656"/>
    </source>
</evidence>
<dbReference type="Proteomes" id="UP000281391">
    <property type="component" value="Chromosome"/>
</dbReference>